<evidence type="ECO:0000313" key="2">
    <source>
        <dbReference type="EMBL" id="EFM8156743.1"/>
    </source>
</evidence>
<gene>
    <name evidence="2" type="ORF">A5U30_004462</name>
</gene>
<evidence type="ECO:0000256" key="1">
    <source>
        <dbReference type="SAM" id="MobiDB-lite"/>
    </source>
</evidence>
<dbReference type="InterPro" id="IPR057869">
    <property type="entry name" value="HP1_YO34"/>
</dbReference>
<evidence type="ECO:0000313" key="3">
    <source>
        <dbReference type="Proteomes" id="UP000555763"/>
    </source>
</evidence>
<proteinExistence type="predicted"/>
<name>A0A828PA22_ECOLX</name>
<feature type="compositionally biased region" description="Polar residues" evidence="1">
    <location>
        <begin position="141"/>
        <end position="151"/>
    </location>
</feature>
<feature type="compositionally biased region" description="Basic and acidic residues" evidence="1">
    <location>
        <begin position="163"/>
        <end position="175"/>
    </location>
</feature>
<sequence>MSQTALLALDGEGIFMQNMVISPSMQFQEKDQSGQTSSTANAEQGIKAKELRVSGMITFDNERALQRIFQLASATTGDGALKVYRIANATAAAINFREGTFSGQIDAQQQTDRLAWQVSFTLRERRSVPEKRQARAAPGSSRKQTPGTRQTPGAKGGAVADETPEKMTWFEEKVLKPVNDALE</sequence>
<dbReference type="RefSeq" id="WP_194901388.1">
    <property type="nucleotide sequence ID" value="NZ_JAVDDE010000121.1"/>
</dbReference>
<dbReference type="EMBL" id="AATLZG010000038">
    <property type="protein sequence ID" value="EFM8156743.1"/>
    <property type="molecule type" value="Genomic_DNA"/>
</dbReference>
<reference evidence="2 3" key="1">
    <citation type="submission" date="2020-02" db="EMBL/GenBank/DDBJ databases">
        <authorList>
            <consortium name="PulseNet: The National Subtyping Network for Foodborne Disease Surveillance"/>
            <person name="Tarr C.L."/>
            <person name="Trees E."/>
            <person name="Katz L.S."/>
            <person name="Carleton-Romer H.A."/>
            <person name="Stroika S."/>
            <person name="Kucerova Z."/>
            <person name="Roache K.F."/>
            <person name="Sabol A.L."/>
            <person name="Besser J."/>
            <person name="Gerner-Smidt P."/>
        </authorList>
    </citation>
    <scope>NUCLEOTIDE SEQUENCE [LARGE SCALE GENOMIC DNA]</scope>
    <source>
        <strain evidence="2 3">PNUSAE002719</strain>
    </source>
</reference>
<dbReference type="Proteomes" id="UP000555763">
    <property type="component" value="Unassembled WGS sequence"/>
</dbReference>
<dbReference type="Pfam" id="PF25759">
    <property type="entry name" value="HP1_ORF34"/>
    <property type="match status" value="1"/>
</dbReference>
<comment type="caution">
    <text evidence="2">The sequence shown here is derived from an EMBL/GenBank/DDBJ whole genome shotgun (WGS) entry which is preliminary data.</text>
</comment>
<dbReference type="AlphaFoldDB" id="A0A828PA22"/>
<organism evidence="2 3">
    <name type="scientific">Escherichia coli</name>
    <dbReference type="NCBI Taxonomy" id="562"/>
    <lineage>
        <taxon>Bacteria</taxon>
        <taxon>Pseudomonadati</taxon>
        <taxon>Pseudomonadota</taxon>
        <taxon>Gammaproteobacteria</taxon>
        <taxon>Enterobacterales</taxon>
        <taxon>Enterobacteriaceae</taxon>
        <taxon>Escherichia</taxon>
    </lineage>
</organism>
<accession>A0A828PA22</accession>
<protein>
    <submittedName>
        <fullName evidence="2">Uncharacterized protein</fullName>
    </submittedName>
</protein>
<feature type="region of interest" description="Disordered" evidence="1">
    <location>
        <begin position="125"/>
        <end position="183"/>
    </location>
</feature>